<dbReference type="KEGG" id="scia:HUG15_21055"/>
<evidence type="ECO:0000313" key="2">
    <source>
        <dbReference type="Proteomes" id="UP000595823"/>
    </source>
</evidence>
<accession>A0A7T6Z6D0</accession>
<name>A0A7T6Z6D0_9BACI</name>
<keyword evidence="2" id="KW-1185">Reference proteome</keyword>
<reference evidence="1 2" key="1">
    <citation type="submission" date="2020-06" db="EMBL/GenBank/DDBJ databases">
        <title>Genomic analysis of Salicibibacter sp. NKC5-3.</title>
        <authorList>
            <person name="Oh Y.J."/>
        </authorList>
    </citation>
    <scope>NUCLEOTIDE SEQUENCE [LARGE SCALE GENOMIC DNA]</scope>
    <source>
        <strain evidence="1 2">NKC5-3</strain>
    </source>
</reference>
<sequence length="217" mass="24871">MKKQKATQSGFAKRTFRSALMEMLESEYKLIGSHKVIELIADDICQLRDEFYPMRHETSFGNLTWITTSSENEKPKLGQKIEDYKAQRIDLPLVTEEDLKKAQNGIRHGLSGSLTPPLNKEGGSSLEELSLMVNRSTLTVSKRIQEYQEGHQIILPIKGNQLDIGPGVTHKKIIIELYEQQVPPPDIAKRTHHSLEAVDRYIKDYDKVKFLVRRNID</sequence>
<gene>
    <name evidence="1" type="ORF">HUG15_21055</name>
</gene>
<dbReference type="AlphaFoldDB" id="A0A7T6Z6D0"/>
<dbReference type="Pfam" id="PF07900">
    <property type="entry name" value="DUF1670"/>
    <property type="match status" value="1"/>
</dbReference>
<protein>
    <submittedName>
        <fullName evidence="1">DUF1670 domain-containing protein</fullName>
    </submittedName>
</protein>
<organism evidence="1 2">
    <name type="scientific">Salicibibacter cibarius</name>
    <dbReference type="NCBI Taxonomy" id="2743000"/>
    <lineage>
        <taxon>Bacteria</taxon>
        <taxon>Bacillati</taxon>
        <taxon>Bacillota</taxon>
        <taxon>Bacilli</taxon>
        <taxon>Bacillales</taxon>
        <taxon>Bacillaceae</taxon>
        <taxon>Salicibibacter</taxon>
    </lineage>
</organism>
<dbReference type="Proteomes" id="UP000595823">
    <property type="component" value="Chromosome"/>
</dbReference>
<evidence type="ECO:0000313" key="1">
    <source>
        <dbReference type="EMBL" id="QQK77820.1"/>
    </source>
</evidence>
<dbReference type="RefSeq" id="WP_200125523.1">
    <property type="nucleotide sequence ID" value="NZ_CP054705.1"/>
</dbReference>
<dbReference type="EMBL" id="CP054705">
    <property type="protein sequence ID" value="QQK77820.1"/>
    <property type="molecule type" value="Genomic_DNA"/>
</dbReference>
<proteinExistence type="predicted"/>
<dbReference type="InterPro" id="IPR012872">
    <property type="entry name" value="DUF1670"/>
</dbReference>